<dbReference type="InterPro" id="IPR013766">
    <property type="entry name" value="Thioredoxin_domain"/>
</dbReference>
<organism evidence="8 9">
    <name type="scientific">Reticulomyxa filosa</name>
    <dbReference type="NCBI Taxonomy" id="46433"/>
    <lineage>
        <taxon>Eukaryota</taxon>
        <taxon>Sar</taxon>
        <taxon>Rhizaria</taxon>
        <taxon>Retaria</taxon>
        <taxon>Foraminifera</taxon>
        <taxon>Monothalamids</taxon>
        <taxon>Reticulomyxidae</taxon>
        <taxon>Reticulomyxa</taxon>
    </lineage>
</organism>
<dbReference type="PANTHER" id="PTHR45672">
    <property type="entry name" value="PROTEIN DISULFIDE-ISOMERASE C17H9.14C-RELATED"/>
    <property type="match status" value="1"/>
</dbReference>
<comment type="catalytic activity">
    <reaction evidence="1">
        <text>Catalyzes the rearrangement of -S-S- bonds in proteins.</text>
        <dbReference type="EC" id="5.3.4.1"/>
    </reaction>
</comment>
<accession>X6MDN3</accession>
<evidence type="ECO:0000256" key="5">
    <source>
        <dbReference type="ARBA" id="ARBA00023284"/>
    </source>
</evidence>
<dbReference type="Gene3D" id="3.40.30.10">
    <property type="entry name" value="Glutaredoxin"/>
    <property type="match status" value="2"/>
</dbReference>
<dbReference type="GO" id="GO:0006457">
    <property type="term" value="P:protein folding"/>
    <property type="evidence" value="ECO:0007669"/>
    <property type="project" value="TreeGrafter"/>
</dbReference>
<evidence type="ECO:0000313" key="9">
    <source>
        <dbReference type="Proteomes" id="UP000023152"/>
    </source>
</evidence>
<evidence type="ECO:0000256" key="4">
    <source>
        <dbReference type="ARBA" id="ARBA00023235"/>
    </source>
</evidence>
<dbReference type="SUPFAM" id="SSF47933">
    <property type="entry name" value="ERP29 C domain-like"/>
    <property type="match status" value="1"/>
</dbReference>
<dbReference type="Gene3D" id="1.20.1150.12">
    <property type="entry name" value="Endoplasmic reticulum resident protein 29, C-terminal domain"/>
    <property type="match status" value="1"/>
</dbReference>
<evidence type="ECO:0000259" key="7">
    <source>
        <dbReference type="PROSITE" id="PS51352"/>
    </source>
</evidence>
<dbReference type="Pfam" id="PF07749">
    <property type="entry name" value="ERp29"/>
    <property type="match status" value="1"/>
</dbReference>
<dbReference type="InterPro" id="IPR036249">
    <property type="entry name" value="Thioredoxin-like_sf"/>
</dbReference>
<comment type="caution">
    <text evidence="8">The sequence shown here is derived from an EMBL/GenBank/DDBJ whole genome shotgun (WGS) entry which is preliminary data.</text>
</comment>
<keyword evidence="9" id="KW-1185">Reference proteome</keyword>
<dbReference type="Pfam" id="PF00085">
    <property type="entry name" value="Thioredoxin"/>
    <property type="match status" value="1"/>
</dbReference>
<sequence length="395" mass="44674">MNLAKDLKLRGVFFCLFFLGREEERDRIMYYKFPTLKFFPKGKKEPEDYEGDRSAQGVVAFVNSKAGTNIAVAEPPLAPFFFNKRKKSRVTKLTADNFESIALDSTKNVLVEQLIKIIHELVTQMLHPIFLGLCGHCKSLAPIYEELALAFAGETSVVIAKVDATTEEEVASKYDIQGYPTLKWFAKDAKDPIDYDGGRSLDDFVEWVNDKAGTRRNVDGSLKKTVELCDPSFFFFFFAFKKNLFIAGRFFELDTLAHEFYVGDKSADATRKEFQTLCSEDEFKGDALFFFVDSVFSLLLSSISICLFAQRNGCDNYLKLLDKIAEKGAKYATDERDRLDRVLSSGAVRPDKRTGMLLRRNVLTGFIEGSEFMGEPTGFEAEDSEASVDEDKIEL</sequence>
<reference evidence="8 9" key="1">
    <citation type="journal article" date="2013" name="Curr. Biol.">
        <title>The Genome of the Foraminiferan Reticulomyxa filosa.</title>
        <authorList>
            <person name="Glockner G."/>
            <person name="Hulsmann N."/>
            <person name="Schleicher M."/>
            <person name="Noegel A.A."/>
            <person name="Eichinger L."/>
            <person name="Gallinger C."/>
            <person name="Pawlowski J."/>
            <person name="Sierra R."/>
            <person name="Euteneuer U."/>
            <person name="Pillet L."/>
            <person name="Moustafa A."/>
            <person name="Platzer M."/>
            <person name="Groth M."/>
            <person name="Szafranski K."/>
            <person name="Schliwa M."/>
        </authorList>
    </citation>
    <scope>NUCLEOTIDE SEQUENCE [LARGE SCALE GENOMIC DNA]</scope>
</reference>
<evidence type="ECO:0000256" key="6">
    <source>
        <dbReference type="SAM" id="MobiDB-lite"/>
    </source>
</evidence>
<dbReference type="Proteomes" id="UP000023152">
    <property type="component" value="Unassembled WGS sequence"/>
</dbReference>
<dbReference type="EC" id="5.3.4.1" evidence="2"/>
<gene>
    <name evidence="8" type="ORF">RFI_25392</name>
</gene>
<name>X6MDN3_RETFI</name>
<dbReference type="PANTHER" id="PTHR45672:SF11">
    <property type="entry name" value="PROTEIN DISULFIDE-ISOMERASE C17H9.14C"/>
    <property type="match status" value="1"/>
</dbReference>
<dbReference type="AlphaFoldDB" id="X6MDN3"/>
<proteinExistence type="predicted"/>
<dbReference type="PROSITE" id="PS51352">
    <property type="entry name" value="THIOREDOXIN_2"/>
    <property type="match status" value="1"/>
</dbReference>
<dbReference type="InterPro" id="IPR036356">
    <property type="entry name" value="ERp29_C_sf"/>
</dbReference>
<dbReference type="InterPro" id="IPR051063">
    <property type="entry name" value="PDI"/>
</dbReference>
<dbReference type="EMBL" id="ASPP01021848">
    <property type="protein sequence ID" value="ETO11984.1"/>
    <property type="molecule type" value="Genomic_DNA"/>
</dbReference>
<keyword evidence="5" id="KW-0676">Redox-active center</keyword>
<feature type="region of interest" description="Disordered" evidence="6">
    <location>
        <begin position="374"/>
        <end position="395"/>
    </location>
</feature>
<keyword evidence="3" id="KW-1015">Disulfide bond</keyword>
<dbReference type="InterPro" id="IPR011679">
    <property type="entry name" value="ERp29_C"/>
</dbReference>
<dbReference type="GO" id="GO:0005783">
    <property type="term" value="C:endoplasmic reticulum"/>
    <property type="evidence" value="ECO:0007669"/>
    <property type="project" value="InterPro"/>
</dbReference>
<protein>
    <recommendedName>
        <fullName evidence="2">protein disulfide-isomerase</fullName>
        <ecNumber evidence="2">5.3.4.1</ecNumber>
    </recommendedName>
</protein>
<evidence type="ECO:0000313" key="8">
    <source>
        <dbReference type="EMBL" id="ETO11984.1"/>
    </source>
</evidence>
<feature type="compositionally biased region" description="Acidic residues" evidence="6">
    <location>
        <begin position="380"/>
        <end position="395"/>
    </location>
</feature>
<evidence type="ECO:0000256" key="1">
    <source>
        <dbReference type="ARBA" id="ARBA00001182"/>
    </source>
</evidence>
<dbReference type="SUPFAM" id="SSF52833">
    <property type="entry name" value="Thioredoxin-like"/>
    <property type="match status" value="2"/>
</dbReference>
<feature type="domain" description="Thioredoxin" evidence="7">
    <location>
        <begin position="92"/>
        <end position="213"/>
    </location>
</feature>
<evidence type="ECO:0000256" key="3">
    <source>
        <dbReference type="ARBA" id="ARBA00023157"/>
    </source>
</evidence>
<evidence type="ECO:0000256" key="2">
    <source>
        <dbReference type="ARBA" id="ARBA00012723"/>
    </source>
</evidence>
<dbReference type="OrthoDB" id="427280at2759"/>
<dbReference type="GO" id="GO:0003756">
    <property type="term" value="F:protein disulfide isomerase activity"/>
    <property type="evidence" value="ECO:0007669"/>
    <property type="project" value="UniProtKB-EC"/>
</dbReference>
<keyword evidence="4 8" id="KW-0413">Isomerase</keyword>